<sequence length="149" mass="16378">MVVMLLHRSYETRTTNRWTWEEPRERREGERGAGSPVAEMRRRRQHNVFLVDAHPGRWRREDVAAVEELGGGVGRTVRHRRRRMGSAGDGDTNRGDGGAVGGGALMAHGGGGCGATCAHGKRRRFRLWADLGRLDLAGPAAREGGGIRM</sequence>
<dbReference type="AlphaFoldDB" id="A0A679B9S5"/>
<protein>
    <recommendedName>
        <fullName evidence="2">DUF834 domain-containing protein</fullName>
    </recommendedName>
</protein>
<name>A0A679B9S5_9ORYZ</name>
<proteinExistence type="predicted"/>
<evidence type="ECO:0000313" key="1">
    <source>
        <dbReference type="EMBL" id="BBF89267.1"/>
    </source>
</evidence>
<reference evidence="1" key="1">
    <citation type="submission" date="2018-08" db="EMBL/GenBank/DDBJ databases">
        <title>Oryza barthii genomic DNA, chromosome 11, BAC clone:OBARTa0093J04.</title>
        <authorList>
            <person name="Wu J."/>
            <person name="Kanamori H."/>
        </authorList>
    </citation>
    <scope>NUCLEOTIDE SEQUENCE</scope>
    <source>
        <strain evidence="1">W1588</strain>
    </source>
</reference>
<organism evidence="1">
    <name type="scientific">Oryza barthii</name>
    <dbReference type="NCBI Taxonomy" id="65489"/>
    <lineage>
        <taxon>Eukaryota</taxon>
        <taxon>Viridiplantae</taxon>
        <taxon>Streptophyta</taxon>
        <taxon>Embryophyta</taxon>
        <taxon>Tracheophyta</taxon>
        <taxon>Spermatophyta</taxon>
        <taxon>Magnoliopsida</taxon>
        <taxon>Liliopsida</taxon>
        <taxon>Poales</taxon>
        <taxon>Poaceae</taxon>
        <taxon>BOP clade</taxon>
        <taxon>Oryzoideae</taxon>
        <taxon>Oryzeae</taxon>
        <taxon>Oryzinae</taxon>
        <taxon>Oryza</taxon>
    </lineage>
</organism>
<evidence type="ECO:0008006" key="2">
    <source>
        <dbReference type="Google" id="ProtNLM"/>
    </source>
</evidence>
<accession>A0A679B9S5</accession>
<gene>
    <name evidence="1" type="primary">OBARTa0093J04.17</name>
</gene>
<dbReference type="EMBL" id="AP018845">
    <property type="protein sequence ID" value="BBF89267.1"/>
    <property type="molecule type" value="Genomic_DNA"/>
</dbReference>